<keyword evidence="9" id="KW-1185">Reference proteome</keyword>
<accession>A7SRG0</accession>
<dbReference type="PANTHER" id="PTHR46123">
    <property type="entry name" value="MIX-TYPE HOMEOBOX GENE 1-RELATED"/>
    <property type="match status" value="1"/>
</dbReference>
<keyword evidence="2 5" id="KW-0238">DNA-binding</keyword>
<name>A7SRG0_NEMVE</name>
<dbReference type="PROSITE" id="PS50071">
    <property type="entry name" value="HOMEOBOX_2"/>
    <property type="match status" value="1"/>
</dbReference>
<organism evidence="8 9">
    <name type="scientific">Nematostella vectensis</name>
    <name type="common">Starlet sea anemone</name>
    <dbReference type="NCBI Taxonomy" id="45351"/>
    <lineage>
        <taxon>Eukaryota</taxon>
        <taxon>Metazoa</taxon>
        <taxon>Cnidaria</taxon>
        <taxon>Anthozoa</taxon>
        <taxon>Hexacorallia</taxon>
        <taxon>Actiniaria</taxon>
        <taxon>Edwardsiidae</taxon>
        <taxon>Nematostella</taxon>
    </lineage>
</organism>
<sequence>MGSYTCRLSRVKRRLCFVDAPSASRASKRYDFVPLVELEQPFTSPPHTTPTSVRVRKFFSAADKSRLLQEYESNIHPNKEQRTRLAQELQTKEKRIRTWFANKRARDRRNRNKLFITMLRDIRKADERQRWAHKRALRESLDQSVTATSLYQPFGTSLNQSLAATSLEASLSQSVTATPLYQPLTQSLPSNNLHQSHHEDSFLDQQFADQSPWQPTPESCIEYTQPFPDESFKTTGSHGNNMSVDYSWLISMVTPG</sequence>
<dbReference type="PANTHER" id="PTHR46123:SF4">
    <property type="entry name" value="MIX-TYPE HOMEOBOX GENE 1-RELATED"/>
    <property type="match status" value="1"/>
</dbReference>
<dbReference type="KEGG" id="nve:5504948"/>
<dbReference type="HOGENOM" id="CLU_1087035_0_0_1"/>
<keyword evidence="4 5" id="KW-0539">Nucleus</keyword>
<evidence type="ECO:0000256" key="3">
    <source>
        <dbReference type="ARBA" id="ARBA00023155"/>
    </source>
</evidence>
<dbReference type="SUPFAM" id="SSF46689">
    <property type="entry name" value="Homeodomain-like"/>
    <property type="match status" value="1"/>
</dbReference>
<comment type="subcellular location">
    <subcellularLocation>
        <location evidence="1 5 6">Nucleus</location>
    </subcellularLocation>
</comment>
<dbReference type="EMBL" id="DS469761">
    <property type="protein sequence ID" value="EDO33718.1"/>
    <property type="molecule type" value="Genomic_DNA"/>
</dbReference>
<protein>
    <recommendedName>
        <fullName evidence="7">Homeobox domain-containing protein</fullName>
    </recommendedName>
</protein>
<evidence type="ECO:0000256" key="4">
    <source>
        <dbReference type="ARBA" id="ARBA00023242"/>
    </source>
</evidence>
<evidence type="ECO:0000256" key="5">
    <source>
        <dbReference type="PROSITE-ProRule" id="PRU00108"/>
    </source>
</evidence>
<dbReference type="GO" id="GO:0003677">
    <property type="term" value="F:DNA binding"/>
    <property type="evidence" value="ECO:0007669"/>
    <property type="project" value="UniProtKB-UniRule"/>
</dbReference>
<dbReference type="InterPro" id="IPR001356">
    <property type="entry name" value="HD"/>
</dbReference>
<dbReference type="AlphaFoldDB" id="A7SRG0"/>
<gene>
    <name evidence="8" type="ORF">NEMVEDRAFT_v1g246931</name>
</gene>
<feature type="domain" description="Homeobox" evidence="7">
    <location>
        <begin position="50"/>
        <end position="110"/>
    </location>
</feature>
<proteinExistence type="predicted"/>
<dbReference type="InterPro" id="IPR009057">
    <property type="entry name" value="Homeodomain-like_sf"/>
</dbReference>
<dbReference type="GO" id="GO:0005634">
    <property type="term" value="C:nucleus"/>
    <property type="evidence" value="ECO:0007669"/>
    <property type="project" value="UniProtKB-SubCell"/>
</dbReference>
<evidence type="ECO:0000259" key="7">
    <source>
        <dbReference type="PROSITE" id="PS50071"/>
    </source>
</evidence>
<dbReference type="Gene3D" id="1.10.10.60">
    <property type="entry name" value="Homeodomain-like"/>
    <property type="match status" value="1"/>
</dbReference>
<dbReference type="SMART" id="SM00389">
    <property type="entry name" value="HOX"/>
    <property type="match status" value="1"/>
</dbReference>
<evidence type="ECO:0000256" key="1">
    <source>
        <dbReference type="ARBA" id="ARBA00004123"/>
    </source>
</evidence>
<evidence type="ECO:0000256" key="2">
    <source>
        <dbReference type="ARBA" id="ARBA00023125"/>
    </source>
</evidence>
<keyword evidence="3 5" id="KW-0371">Homeobox</keyword>
<dbReference type="Proteomes" id="UP000001593">
    <property type="component" value="Unassembled WGS sequence"/>
</dbReference>
<dbReference type="InterPro" id="IPR051306">
    <property type="entry name" value="Homeobox_regulator"/>
</dbReference>
<reference evidence="8 9" key="1">
    <citation type="journal article" date="2007" name="Science">
        <title>Sea anemone genome reveals ancestral eumetazoan gene repertoire and genomic organization.</title>
        <authorList>
            <person name="Putnam N.H."/>
            <person name="Srivastava M."/>
            <person name="Hellsten U."/>
            <person name="Dirks B."/>
            <person name="Chapman J."/>
            <person name="Salamov A."/>
            <person name="Terry A."/>
            <person name="Shapiro H."/>
            <person name="Lindquist E."/>
            <person name="Kapitonov V.V."/>
            <person name="Jurka J."/>
            <person name="Genikhovich G."/>
            <person name="Grigoriev I.V."/>
            <person name="Lucas S.M."/>
            <person name="Steele R.E."/>
            <person name="Finnerty J.R."/>
            <person name="Technau U."/>
            <person name="Martindale M.Q."/>
            <person name="Rokhsar D.S."/>
        </authorList>
    </citation>
    <scope>NUCLEOTIDE SEQUENCE [LARGE SCALE GENOMIC DNA]</scope>
    <source>
        <strain evidence="9">CH2 X CH6</strain>
    </source>
</reference>
<feature type="DNA-binding region" description="Homeobox" evidence="5">
    <location>
        <begin position="52"/>
        <end position="111"/>
    </location>
</feature>
<evidence type="ECO:0000256" key="6">
    <source>
        <dbReference type="RuleBase" id="RU000682"/>
    </source>
</evidence>
<dbReference type="CDD" id="cd00086">
    <property type="entry name" value="homeodomain"/>
    <property type="match status" value="1"/>
</dbReference>
<evidence type="ECO:0000313" key="8">
    <source>
        <dbReference type="EMBL" id="EDO33718.1"/>
    </source>
</evidence>
<dbReference type="InParanoid" id="A7SRG0"/>
<dbReference type="Pfam" id="PF00046">
    <property type="entry name" value="Homeodomain"/>
    <property type="match status" value="1"/>
</dbReference>
<evidence type="ECO:0000313" key="9">
    <source>
        <dbReference type="Proteomes" id="UP000001593"/>
    </source>
</evidence>